<dbReference type="SUPFAM" id="SSF109998">
    <property type="entry name" value="Triger factor/SurA peptide-binding domain-like"/>
    <property type="match status" value="1"/>
</dbReference>
<gene>
    <name evidence="2" type="ORF">IAC35_00545</name>
</gene>
<proteinExistence type="predicted"/>
<dbReference type="Proteomes" id="UP000886881">
    <property type="component" value="Unassembled WGS sequence"/>
</dbReference>
<keyword evidence="1" id="KW-0732">Signal</keyword>
<sequence>MRTFPYLLAAAFLLLTPLSCDVASSLVHDDQPVAKVGREKLYRSEVESMIPDMISPEDSAGIAEKYIRLWAMDRLYMKVAEEQLSKSEIDVSDELESYRRSLVRYRYEQRYLNDRLDTLITDAQIREYYLANQEDFELSRPLLKLRFVDVMKDSPDKDEILRLMSSDEYDELELADSLAGKSALRYFDNSDSWMDAGELSRYFGVTVEEMLDAMDEDMIVIEPEGRGDILAAYVCDMINSGTAPLEYCSPAIRDIILSNRKHELMASLERDLLEGALDSKQLVIY</sequence>
<evidence type="ECO:0000256" key="1">
    <source>
        <dbReference type="SAM" id="SignalP"/>
    </source>
</evidence>
<dbReference type="InterPro" id="IPR027304">
    <property type="entry name" value="Trigger_fact/SurA_dom_sf"/>
</dbReference>
<dbReference type="AlphaFoldDB" id="A0A9D1KGT3"/>
<reference evidence="2" key="1">
    <citation type="submission" date="2020-10" db="EMBL/GenBank/DDBJ databases">
        <authorList>
            <person name="Gilroy R."/>
        </authorList>
    </citation>
    <scope>NUCLEOTIDE SEQUENCE</scope>
    <source>
        <strain evidence="2">ChiHecec2B26-709</strain>
    </source>
</reference>
<comment type="caution">
    <text evidence="2">The sequence shown here is derived from an EMBL/GenBank/DDBJ whole genome shotgun (WGS) entry which is preliminary data.</text>
</comment>
<evidence type="ECO:0000313" key="3">
    <source>
        <dbReference type="Proteomes" id="UP000886881"/>
    </source>
</evidence>
<organism evidence="2 3">
    <name type="scientific">Candidatus Cryptobacteroides merdipullorum</name>
    <dbReference type="NCBI Taxonomy" id="2840771"/>
    <lineage>
        <taxon>Bacteria</taxon>
        <taxon>Pseudomonadati</taxon>
        <taxon>Bacteroidota</taxon>
        <taxon>Bacteroidia</taxon>
        <taxon>Bacteroidales</taxon>
        <taxon>Candidatus Cryptobacteroides</taxon>
    </lineage>
</organism>
<evidence type="ECO:0000313" key="2">
    <source>
        <dbReference type="EMBL" id="HIT46327.1"/>
    </source>
</evidence>
<feature type="signal peptide" evidence="1">
    <location>
        <begin position="1"/>
        <end position="22"/>
    </location>
</feature>
<reference evidence="2" key="2">
    <citation type="journal article" date="2021" name="PeerJ">
        <title>Extensive microbial diversity within the chicken gut microbiome revealed by metagenomics and culture.</title>
        <authorList>
            <person name="Gilroy R."/>
            <person name="Ravi A."/>
            <person name="Getino M."/>
            <person name="Pursley I."/>
            <person name="Horton D.L."/>
            <person name="Alikhan N.F."/>
            <person name="Baker D."/>
            <person name="Gharbi K."/>
            <person name="Hall N."/>
            <person name="Watson M."/>
            <person name="Adriaenssens E.M."/>
            <person name="Foster-Nyarko E."/>
            <person name="Jarju S."/>
            <person name="Secka A."/>
            <person name="Antonio M."/>
            <person name="Oren A."/>
            <person name="Chaudhuri R.R."/>
            <person name="La Ragione R."/>
            <person name="Hildebrand F."/>
            <person name="Pallen M.J."/>
        </authorList>
    </citation>
    <scope>NUCLEOTIDE SEQUENCE</scope>
    <source>
        <strain evidence="2">ChiHecec2B26-709</strain>
    </source>
</reference>
<name>A0A9D1KGT3_9BACT</name>
<protein>
    <recommendedName>
        <fullName evidence="4">Peptidyl-prolyl cis-trans isomerase</fullName>
    </recommendedName>
</protein>
<feature type="chain" id="PRO_5038756045" description="Peptidyl-prolyl cis-trans isomerase" evidence="1">
    <location>
        <begin position="23"/>
        <end position="285"/>
    </location>
</feature>
<accession>A0A9D1KGT3</accession>
<dbReference type="EMBL" id="DVLC01000007">
    <property type="protein sequence ID" value="HIT46327.1"/>
    <property type="molecule type" value="Genomic_DNA"/>
</dbReference>
<evidence type="ECO:0008006" key="4">
    <source>
        <dbReference type="Google" id="ProtNLM"/>
    </source>
</evidence>